<dbReference type="GO" id="GO:0016020">
    <property type="term" value="C:membrane"/>
    <property type="evidence" value="ECO:0007669"/>
    <property type="project" value="UniProtKB-SubCell"/>
</dbReference>
<feature type="domain" description="PSI" evidence="7">
    <location>
        <begin position="180"/>
        <end position="233"/>
    </location>
</feature>
<evidence type="ECO:0000256" key="6">
    <source>
        <dbReference type="SAM" id="SignalP"/>
    </source>
</evidence>
<dbReference type="AlphaFoldDB" id="A0AAU9IW62"/>
<feature type="domain" description="PSI" evidence="7">
    <location>
        <begin position="130"/>
        <end position="177"/>
    </location>
</feature>
<evidence type="ECO:0000256" key="4">
    <source>
        <dbReference type="SAM" id="Coils"/>
    </source>
</evidence>
<protein>
    <recommendedName>
        <fullName evidence="7">PSI domain-containing protein</fullName>
    </recommendedName>
</protein>
<dbReference type="InterPro" id="IPR016201">
    <property type="entry name" value="PSI"/>
</dbReference>
<evidence type="ECO:0000259" key="7">
    <source>
        <dbReference type="SMART" id="SM00423"/>
    </source>
</evidence>
<dbReference type="Proteomes" id="UP001162131">
    <property type="component" value="Unassembled WGS sequence"/>
</dbReference>
<feature type="compositionally biased region" description="Basic and acidic residues" evidence="5">
    <location>
        <begin position="379"/>
        <end position="397"/>
    </location>
</feature>
<feature type="chain" id="PRO_5043426229" description="PSI domain-containing protein" evidence="6">
    <location>
        <begin position="21"/>
        <end position="397"/>
    </location>
</feature>
<keyword evidence="9" id="KW-1185">Reference proteome</keyword>
<dbReference type="SMART" id="SM00423">
    <property type="entry name" value="PSI"/>
    <property type="match status" value="2"/>
</dbReference>
<comment type="caution">
    <text evidence="8">The sequence shown here is derived from an EMBL/GenBank/DDBJ whole genome shotgun (WGS) entry which is preliminary data.</text>
</comment>
<keyword evidence="6" id="KW-0732">Signal</keyword>
<dbReference type="Pfam" id="PF01437">
    <property type="entry name" value="PSI"/>
    <property type="match status" value="1"/>
</dbReference>
<dbReference type="InterPro" id="IPR002165">
    <property type="entry name" value="Plexin_repeat"/>
</dbReference>
<evidence type="ECO:0000256" key="2">
    <source>
        <dbReference type="ARBA" id="ARBA00023136"/>
    </source>
</evidence>
<evidence type="ECO:0000256" key="5">
    <source>
        <dbReference type="SAM" id="MobiDB-lite"/>
    </source>
</evidence>
<evidence type="ECO:0000313" key="8">
    <source>
        <dbReference type="EMBL" id="CAG9317948.1"/>
    </source>
</evidence>
<name>A0AAU9IW62_9CILI</name>
<proteinExistence type="predicted"/>
<keyword evidence="4" id="KW-0175">Coiled coil</keyword>
<dbReference type="Gene3D" id="3.30.1680.10">
    <property type="entry name" value="ligand-binding face of the semaphorins, domain 2"/>
    <property type="match status" value="1"/>
</dbReference>
<evidence type="ECO:0000256" key="3">
    <source>
        <dbReference type="ARBA" id="ARBA00023180"/>
    </source>
</evidence>
<sequence>MRQFVFALFLFHILSQKLEESSPSFAYSFLSKEKPEKIKVGPENVESVSTSSGALAVGVEQTDSSLSSFASQINSSLQILGMKIDSSISSTAYALESLILSDIQEKQDELSEINMQIHALLRKSNNLATDCSGFRTCKACAYNPLCVWCLTEQICVGGDGDGPFNGECAYYDYNGCSGTGCKQYDTCETCLGDLQCGWCMNGGYCLEGNELDTGSCDISFFFHTNFPGKDTCPAMKKKKLPKYENFDIYINGNPTSSIDKETENIEREIIELRNRARVIVEEIEELNRAKAQVIQEMEEGKEIEMPDIIIPFFNKGLWRKVETFAREENESNEEEVNSNTEDLKKYIEKKQKEAIENSERKILETHVVAAPSVVGINAEAEKTGRRNQNRGEQEIYQ</sequence>
<feature type="signal peptide" evidence="6">
    <location>
        <begin position="1"/>
        <end position="20"/>
    </location>
</feature>
<reference evidence="8" key="1">
    <citation type="submission" date="2021-09" db="EMBL/GenBank/DDBJ databases">
        <authorList>
            <consortium name="AG Swart"/>
            <person name="Singh M."/>
            <person name="Singh A."/>
            <person name="Seah K."/>
            <person name="Emmerich C."/>
        </authorList>
    </citation>
    <scope>NUCLEOTIDE SEQUENCE</scope>
    <source>
        <strain evidence="8">ATCC30299</strain>
    </source>
</reference>
<dbReference type="EMBL" id="CAJZBQ010000019">
    <property type="protein sequence ID" value="CAG9317948.1"/>
    <property type="molecule type" value="Genomic_DNA"/>
</dbReference>
<keyword evidence="2" id="KW-0472">Membrane</keyword>
<comment type="subcellular location">
    <subcellularLocation>
        <location evidence="1">Membrane</location>
    </subcellularLocation>
</comment>
<evidence type="ECO:0000256" key="1">
    <source>
        <dbReference type="ARBA" id="ARBA00004370"/>
    </source>
</evidence>
<organism evidence="8 9">
    <name type="scientific">Blepharisma stoltei</name>
    <dbReference type="NCBI Taxonomy" id="1481888"/>
    <lineage>
        <taxon>Eukaryota</taxon>
        <taxon>Sar</taxon>
        <taxon>Alveolata</taxon>
        <taxon>Ciliophora</taxon>
        <taxon>Postciliodesmatophora</taxon>
        <taxon>Heterotrichea</taxon>
        <taxon>Heterotrichida</taxon>
        <taxon>Blepharismidae</taxon>
        <taxon>Blepharisma</taxon>
    </lineage>
</organism>
<evidence type="ECO:0000313" key="9">
    <source>
        <dbReference type="Proteomes" id="UP001162131"/>
    </source>
</evidence>
<gene>
    <name evidence="8" type="ORF">BSTOLATCC_MIC20253</name>
</gene>
<feature type="coiled-coil region" evidence="4">
    <location>
        <begin position="262"/>
        <end position="303"/>
    </location>
</feature>
<feature type="region of interest" description="Disordered" evidence="5">
    <location>
        <begin position="378"/>
        <end position="397"/>
    </location>
</feature>
<keyword evidence="3" id="KW-0325">Glycoprotein</keyword>
<accession>A0AAU9IW62</accession>